<evidence type="ECO:0000256" key="3">
    <source>
        <dbReference type="ARBA" id="ARBA00022741"/>
    </source>
</evidence>
<dbReference type="PROSITE" id="PS50893">
    <property type="entry name" value="ABC_TRANSPORTER_2"/>
    <property type="match status" value="1"/>
</dbReference>
<dbReference type="PANTHER" id="PTHR42734:SF17">
    <property type="entry name" value="METAL TRANSPORT SYSTEM ATP-BINDING PROTEIN TM_0124-RELATED"/>
    <property type="match status" value="1"/>
</dbReference>
<dbReference type="InterPro" id="IPR003439">
    <property type="entry name" value="ABC_transporter-like_ATP-bd"/>
</dbReference>
<gene>
    <name evidence="6" type="ORF">COV29_01555</name>
</gene>
<comment type="similarity">
    <text evidence="1">Belongs to the ABC transporter superfamily.</text>
</comment>
<keyword evidence="4 6" id="KW-0067">ATP-binding</keyword>
<comment type="caution">
    <text evidence="6">The sequence shown here is derived from an EMBL/GenBank/DDBJ whole genome shotgun (WGS) entry which is preliminary data.</text>
</comment>
<dbReference type="PROSITE" id="PS00211">
    <property type="entry name" value="ABC_TRANSPORTER_1"/>
    <property type="match status" value="1"/>
</dbReference>
<evidence type="ECO:0000256" key="2">
    <source>
        <dbReference type="ARBA" id="ARBA00022448"/>
    </source>
</evidence>
<dbReference type="Proteomes" id="UP000228496">
    <property type="component" value="Unassembled WGS sequence"/>
</dbReference>
<keyword evidence="3" id="KW-0547">Nucleotide-binding</keyword>
<dbReference type="SMART" id="SM00382">
    <property type="entry name" value="AAA"/>
    <property type="match status" value="1"/>
</dbReference>
<organism evidence="6 7">
    <name type="scientific">Candidatus Yanofskybacteria bacterium CG10_big_fil_rev_8_21_14_0_10_36_16</name>
    <dbReference type="NCBI Taxonomy" id="1975096"/>
    <lineage>
        <taxon>Bacteria</taxon>
        <taxon>Candidatus Yanofskyibacteriota</taxon>
    </lineage>
</organism>
<protein>
    <submittedName>
        <fullName evidence="6">ABC transporter ATP-binding protein</fullName>
    </submittedName>
</protein>
<dbReference type="GO" id="GO:0016887">
    <property type="term" value="F:ATP hydrolysis activity"/>
    <property type="evidence" value="ECO:0007669"/>
    <property type="project" value="InterPro"/>
</dbReference>
<evidence type="ECO:0000256" key="4">
    <source>
        <dbReference type="ARBA" id="ARBA00022840"/>
    </source>
</evidence>
<dbReference type="InterPro" id="IPR027417">
    <property type="entry name" value="P-loop_NTPase"/>
</dbReference>
<sequence length="239" mass="26661">MSDNTMLSVKKLSVSFGKSVILNELSFDVFKGEAMAIIGPNGSGKSVLLRTLLGLVHHKGEIIWAPNIKIGYVPQRLDIEEEFPLTVKEFLQFKAGNYAEIIEVLEKVGIKTGETHEHHLEHHILNQRLGVLSGGEFQRVIIARALIGRPDVLLFDEPTSGVDISGEQTIYNLLFRLQKEIGLTVILVSHDLNVVYKYANNVLCLNKEQVCFGRPDVVLTPEELKSLYGGGAEFYKHSH</sequence>
<dbReference type="Gene3D" id="3.40.50.300">
    <property type="entry name" value="P-loop containing nucleotide triphosphate hydrolases"/>
    <property type="match status" value="1"/>
</dbReference>
<name>A0A2J0Q7K3_9BACT</name>
<accession>A0A2J0Q7K3</accession>
<dbReference type="EMBL" id="PCXQ01000004">
    <property type="protein sequence ID" value="PJE50945.1"/>
    <property type="molecule type" value="Genomic_DNA"/>
</dbReference>
<dbReference type="GO" id="GO:0005524">
    <property type="term" value="F:ATP binding"/>
    <property type="evidence" value="ECO:0007669"/>
    <property type="project" value="UniProtKB-KW"/>
</dbReference>
<dbReference type="InterPro" id="IPR050153">
    <property type="entry name" value="Metal_Ion_Import_ABC"/>
</dbReference>
<evidence type="ECO:0000256" key="1">
    <source>
        <dbReference type="ARBA" id="ARBA00005417"/>
    </source>
</evidence>
<keyword evidence="2" id="KW-0813">Transport</keyword>
<dbReference type="SUPFAM" id="SSF52540">
    <property type="entry name" value="P-loop containing nucleoside triphosphate hydrolases"/>
    <property type="match status" value="1"/>
</dbReference>
<evidence type="ECO:0000313" key="7">
    <source>
        <dbReference type="Proteomes" id="UP000228496"/>
    </source>
</evidence>
<evidence type="ECO:0000259" key="5">
    <source>
        <dbReference type="PROSITE" id="PS50893"/>
    </source>
</evidence>
<proteinExistence type="inferred from homology"/>
<evidence type="ECO:0000313" key="6">
    <source>
        <dbReference type="EMBL" id="PJE50945.1"/>
    </source>
</evidence>
<dbReference type="Pfam" id="PF00005">
    <property type="entry name" value="ABC_tran"/>
    <property type="match status" value="1"/>
</dbReference>
<dbReference type="PANTHER" id="PTHR42734">
    <property type="entry name" value="METAL TRANSPORT SYSTEM ATP-BINDING PROTEIN TM_0124-RELATED"/>
    <property type="match status" value="1"/>
</dbReference>
<dbReference type="InterPro" id="IPR003593">
    <property type="entry name" value="AAA+_ATPase"/>
</dbReference>
<feature type="domain" description="ABC transporter" evidence="5">
    <location>
        <begin position="7"/>
        <end position="232"/>
    </location>
</feature>
<dbReference type="AlphaFoldDB" id="A0A2J0Q7K3"/>
<dbReference type="InterPro" id="IPR017871">
    <property type="entry name" value="ABC_transporter-like_CS"/>
</dbReference>
<reference evidence="6 7" key="1">
    <citation type="submission" date="2017-09" db="EMBL/GenBank/DDBJ databases">
        <title>Depth-based differentiation of microbial function through sediment-hosted aquifers and enrichment of novel symbionts in the deep terrestrial subsurface.</title>
        <authorList>
            <person name="Probst A.J."/>
            <person name="Ladd B."/>
            <person name="Jarett J.K."/>
            <person name="Geller-Mcgrath D.E."/>
            <person name="Sieber C.M."/>
            <person name="Emerson J.B."/>
            <person name="Anantharaman K."/>
            <person name="Thomas B.C."/>
            <person name="Malmstrom R."/>
            <person name="Stieglmeier M."/>
            <person name="Klingl A."/>
            <person name="Woyke T."/>
            <person name="Ryan C.M."/>
            <person name="Banfield J.F."/>
        </authorList>
    </citation>
    <scope>NUCLEOTIDE SEQUENCE [LARGE SCALE GENOMIC DNA]</scope>
    <source>
        <strain evidence="6">CG10_big_fil_rev_8_21_14_0_10_36_16</strain>
    </source>
</reference>